<keyword evidence="5 7" id="KW-1133">Transmembrane helix</keyword>
<keyword evidence="10" id="KW-1185">Reference proteome</keyword>
<dbReference type="SUPFAM" id="SSF144091">
    <property type="entry name" value="Rhomboid-like"/>
    <property type="match status" value="1"/>
</dbReference>
<dbReference type="OrthoDB" id="9807874at2"/>
<evidence type="ECO:0000256" key="1">
    <source>
        <dbReference type="ARBA" id="ARBA00004141"/>
    </source>
</evidence>
<dbReference type="PANTHER" id="PTHR43731">
    <property type="entry name" value="RHOMBOID PROTEASE"/>
    <property type="match status" value="1"/>
</dbReference>
<evidence type="ECO:0000256" key="2">
    <source>
        <dbReference type="ARBA" id="ARBA00009045"/>
    </source>
</evidence>
<dbReference type="Proteomes" id="UP000265614">
    <property type="component" value="Unassembled WGS sequence"/>
</dbReference>
<dbReference type="Pfam" id="PF01694">
    <property type="entry name" value="Rhomboid"/>
    <property type="match status" value="1"/>
</dbReference>
<keyword evidence="4" id="KW-0378">Hydrolase</keyword>
<reference evidence="9 10" key="1">
    <citation type="submission" date="2018-09" db="EMBL/GenBank/DDBJ databases">
        <title>YIM 75000 draft genome.</title>
        <authorList>
            <person name="Tang S."/>
            <person name="Feng Y."/>
        </authorList>
    </citation>
    <scope>NUCLEOTIDE SEQUENCE [LARGE SCALE GENOMIC DNA]</scope>
    <source>
        <strain evidence="9 10">YIM 75000</strain>
    </source>
</reference>
<dbReference type="PANTHER" id="PTHR43731:SF14">
    <property type="entry name" value="PRESENILIN-ASSOCIATED RHOMBOID-LIKE PROTEIN, MITOCHONDRIAL"/>
    <property type="match status" value="1"/>
</dbReference>
<keyword evidence="6 7" id="KW-0472">Membrane</keyword>
<dbReference type="RefSeq" id="WP_119950900.1">
    <property type="nucleotide sequence ID" value="NZ_QZEZ01000006.1"/>
</dbReference>
<dbReference type="GO" id="GO:0004252">
    <property type="term" value="F:serine-type endopeptidase activity"/>
    <property type="evidence" value="ECO:0007669"/>
    <property type="project" value="InterPro"/>
</dbReference>
<feature type="domain" description="Peptidase S54 rhomboid" evidence="8">
    <location>
        <begin position="127"/>
        <end position="258"/>
    </location>
</feature>
<evidence type="ECO:0000256" key="5">
    <source>
        <dbReference type="ARBA" id="ARBA00022989"/>
    </source>
</evidence>
<feature type="transmembrane region" description="Helical" evidence="7">
    <location>
        <begin position="241"/>
        <end position="261"/>
    </location>
</feature>
<keyword evidence="3 7" id="KW-0812">Transmembrane</keyword>
<comment type="subcellular location">
    <subcellularLocation>
        <location evidence="1">Membrane</location>
        <topology evidence="1">Multi-pass membrane protein</topology>
    </subcellularLocation>
</comment>
<evidence type="ECO:0000256" key="7">
    <source>
        <dbReference type="SAM" id="Phobius"/>
    </source>
</evidence>
<dbReference type="EMBL" id="QZEZ01000006">
    <property type="protein sequence ID" value="RJK94718.1"/>
    <property type="molecule type" value="Genomic_DNA"/>
</dbReference>
<dbReference type="GO" id="GO:0016020">
    <property type="term" value="C:membrane"/>
    <property type="evidence" value="ECO:0007669"/>
    <property type="project" value="UniProtKB-SubCell"/>
</dbReference>
<comment type="caution">
    <text evidence="9">The sequence shown here is derived from an EMBL/GenBank/DDBJ whole genome shotgun (WGS) entry which is preliminary data.</text>
</comment>
<gene>
    <name evidence="9" type="ORF">D5H78_12805</name>
</gene>
<dbReference type="InterPro" id="IPR022764">
    <property type="entry name" value="Peptidase_S54_rhomboid_dom"/>
</dbReference>
<dbReference type="GO" id="GO:0006508">
    <property type="term" value="P:proteolysis"/>
    <property type="evidence" value="ECO:0007669"/>
    <property type="project" value="UniProtKB-KW"/>
</dbReference>
<dbReference type="InterPro" id="IPR035952">
    <property type="entry name" value="Rhomboid-like_sf"/>
</dbReference>
<evidence type="ECO:0000313" key="10">
    <source>
        <dbReference type="Proteomes" id="UP000265614"/>
    </source>
</evidence>
<feature type="transmembrane region" description="Helical" evidence="7">
    <location>
        <begin position="218"/>
        <end position="235"/>
    </location>
</feature>
<protein>
    <submittedName>
        <fullName evidence="9">Rhomboid family intramembrane serine protease</fullName>
    </submittedName>
</protein>
<dbReference type="AlphaFoldDB" id="A0A3A3YWS7"/>
<comment type="similarity">
    <text evidence="2">Belongs to the peptidase S54 family.</text>
</comment>
<feature type="transmembrane region" description="Helical" evidence="7">
    <location>
        <begin position="136"/>
        <end position="156"/>
    </location>
</feature>
<name>A0A3A3YWS7_9ACTN</name>
<keyword evidence="9" id="KW-0645">Protease</keyword>
<accession>A0A3A3YWS7</accession>
<proteinExistence type="inferred from homology"/>
<feature type="transmembrane region" description="Helical" evidence="7">
    <location>
        <begin position="193"/>
        <end position="211"/>
    </location>
</feature>
<evidence type="ECO:0000259" key="8">
    <source>
        <dbReference type="Pfam" id="PF01694"/>
    </source>
</evidence>
<evidence type="ECO:0000256" key="4">
    <source>
        <dbReference type="ARBA" id="ARBA00022801"/>
    </source>
</evidence>
<organism evidence="9 10">
    <name type="scientific">Vallicoccus soli</name>
    <dbReference type="NCBI Taxonomy" id="2339232"/>
    <lineage>
        <taxon>Bacteria</taxon>
        <taxon>Bacillati</taxon>
        <taxon>Actinomycetota</taxon>
        <taxon>Actinomycetes</taxon>
        <taxon>Motilibacterales</taxon>
        <taxon>Vallicoccaceae</taxon>
        <taxon>Vallicoccus</taxon>
    </lineage>
</organism>
<evidence type="ECO:0000256" key="3">
    <source>
        <dbReference type="ARBA" id="ARBA00022692"/>
    </source>
</evidence>
<sequence length="324" mass="34174">MSEPGPQAASGPTGPPHCYRHPDRETYIRCVRCERPICPDDMVPVAVGFLCPDDARAGRQGVRQPRTLFGGRVSDDPGWVSKVLIGVNVAVFLLQQVQPTLERRFWLVAGPVADEGLGFATVGVADGELYRLVTAAFLHGGLLHLLFNMYALWLFGPPLEQAFGRVRFAALYLLSALGGSAASYGFGERYVPALGASGAVFGLFAAYIVVSRRLGREVSGLFVLLGINVVIGFLPGSNIDWRAHAGGFVLGGLLTLALVLVPRRLRGVLHPVAFAVALALVVAAVVWRTAELDGASTARVAACTVTAPLDPGEAFLDCVGAAGG</sequence>
<feature type="transmembrane region" description="Helical" evidence="7">
    <location>
        <begin position="168"/>
        <end position="187"/>
    </location>
</feature>
<dbReference type="Gene3D" id="1.20.1540.10">
    <property type="entry name" value="Rhomboid-like"/>
    <property type="match status" value="1"/>
</dbReference>
<dbReference type="InterPro" id="IPR050925">
    <property type="entry name" value="Rhomboid_protease_S54"/>
</dbReference>
<feature type="transmembrane region" description="Helical" evidence="7">
    <location>
        <begin position="268"/>
        <end position="287"/>
    </location>
</feature>
<evidence type="ECO:0000256" key="6">
    <source>
        <dbReference type="ARBA" id="ARBA00023136"/>
    </source>
</evidence>
<evidence type="ECO:0000313" key="9">
    <source>
        <dbReference type="EMBL" id="RJK94718.1"/>
    </source>
</evidence>